<protein>
    <submittedName>
        <fullName evidence="2">Metallophosphoesterase</fullName>
    </submittedName>
</protein>
<dbReference type="PIRSF" id="PIRSF033094">
    <property type="entry name" value="Pesterase_CT488"/>
    <property type="match status" value="1"/>
</dbReference>
<dbReference type="AlphaFoldDB" id="F2JQD0"/>
<dbReference type="eggNOG" id="COG1768">
    <property type="taxonomic scope" value="Bacteria"/>
</dbReference>
<dbReference type="Proteomes" id="UP000008467">
    <property type="component" value="Chromosome"/>
</dbReference>
<dbReference type="PANTHER" id="PTHR31302:SF22">
    <property type="entry name" value="PHOSPHOESTERASE"/>
    <property type="match status" value="1"/>
</dbReference>
<dbReference type="RefSeq" id="WP_013657086.1">
    <property type="nucleotide sequence ID" value="NC_015275.1"/>
</dbReference>
<dbReference type="InterPro" id="IPR004843">
    <property type="entry name" value="Calcineurin-like_PHP"/>
</dbReference>
<dbReference type="STRING" id="642492.Clole_2078"/>
<sequence>MKIFAIGDLHLSFNANKPMNIFGAGWENHYKRIEKNWRKNISYEDVVLIPGDISWAMRFQQAQVDLDWLEALPGKKICIKGNHDYWWDRPKKLNEYYKQIVFLQNTAYRIGEVAICGTRGWISPNTSSFTEEDSRIYERELMRLDLSLKAAKEAKEIWVMLHYPPTTQQEHTSSLIEKLTGYPVTKVIYGHLHDEISWGQSLRGVYDGITYELVSADYLQFDPLYLGEV</sequence>
<feature type="domain" description="Calcineurin-like phosphoesterase" evidence="1">
    <location>
        <begin position="1"/>
        <end position="194"/>
    </location>
</feature>
<dbReference type="PANTHER" id="PTHR31302">
    <property type="entry name" value="TRANSMEMBRANE PROTEIN WITH METALLOPHOSPHOESTERASE DOMAIN-RELATED"/>
    <property type="match status" value="1"/>
</dbReference>
<dbReference type="InterPro" id="IPR029052">
    <property type="entry name" value="Metallo-depent_PP-like"/>
</dbReference>
<dbReference type="HOGENOM" id="CLU_1183887_0_0_9"/>
<reference evidence="2 3" key="1">
    <citation type="journal article" date="2011" name="J. Bacteriol.">
        <title>Complete genome sequence of the cellulose-degrading bacterium Cellulosilyticum lentocellum.</title>
        <authorList>
            <consortium name="US DOE Joint Genome Institute"/>
            <person name="Miller D.A."/>
            <person name="Suen G."/>
            <person name="Bruce D."/>
            <person name="Copeland A."/>
            <person name="Cheng J.F."/>
            <person name="Detter C."/>
            <person name="Goodwin L.A."/>
            <person name="Han C.S."/>
            <person name="Hauser L.J."/>
            <person name="Land M.L."/>
            <person name="Lapidus A."/>
            <person name="Lucas S."/>
            <person name="Meincke L."/>
            <person name="Pitluck S."/>
            <person name="Tapia R."/>
            <person name="Teshima H."/>
            <person name="Woyke T."/>
            <person name="Fox B.G."/>
            <person name="Angert E.R."/>
            <person name="Currie C.R."/>
        </authorList>
    </citation>
    <scope>NUCLEOTIDE SEQUENCE [LARGE SCALE GENOMIC DNA]</scope>
    <source>
        <strain evidence="3">ATCC 49066 / DSM 5427 / NCIMB 11756 / RHM5</strain>
    </source>
</reference>
<gene>
    <name evidence="2" type="ordered locus">Clole_2078</name>
</gene>
<dbReference type="KEGG" id="cle:Clole_2078"/>
<evidence type="ECO:0000259" key="1">
    <source>
        <dbReference type="Pfam" id="PF00149"/>
    </source>
</evidence>
<dbReference type="EMBL" id="CP002582">
    <property type="protein sequence ID" value="ADZ83792.1"/>
    <property type="molecule type" value="Genomic_DNA"/>
</dbReference>
<accession>F2JQD0</accession>
<proteinExistence type="predicted"/>
<name>F2JQD0_CELLD</name>
<evidence type="ECO:0000313" key="3">
    <source>
        <dbReference type="Proteomes" id="UP000008467"/>
    </source>
</evidence>
<organism evidence="2 3">
    <name type="scientific">Cellulosilyticum lentocellum (strain ATCC 49066 / DSM 5427 / NCIMB 11756 / RHM5)</name>
    <name type="common">Clostridium lentocellum</name>
    <dbReference type="NCBI Taxonomy" id="642492"/>
    <lineage>
        <taxon>Bacteria</taxon>
        <taxon>Bacillati</taxon>
        <taxon>Bacillota</taxon>
        <taxon>Clostridia</taxon>
        <taxon>Lachnospirales</taxon>
        <taxon>Cellulosilyticaceae</taxon>
        <taxon>Cellulosilyticum</taxon>
    </lineage>
</organism>
<keyword evidence="3" id="KW-1185">Reference proteome</keyword>
<dbReference type="Pfam" id="PF00149">
    <property type="entry name" value="Metallophos"/>
    <property type="match status" value="1"/>
</dbReference>
<dbReference type="Gene3D" id="3.60.21.10">
    <property type="match status" value="1"/>
</dbReference>
<evidence type="ECO:0000313" key="2">
    <source>
        <dbReference type="EMBL" id="ADZ83792.1"/>
    </source>
</evidence>
<dbReference type="SUPFAM" id="SSF56300">
    <property type="entry name" value="Metallo-dependent phosphatases"/>
    <property type="match status" value="1"/>
</dbReference>
<dbReference type="GO" id="GO:0016787">
    <property type="term" value="F:hydrolase activity"/>
    <property type="evidence" value="ECO:0007669"/>
    <property type="project" value="InterPro"/>
</dbReference>
<dbReference type="InterPro" id="IPR014578">
    <property type="entry name" value="Pesterase_CT488"/>
</dbReference>
<dbReference type="InterPro" id="IPR051158">
    <property type="entry name" value="Metallophosphoesterase_sf"/>
</dbReference>